<name>A0A0M3J7X4_ANISI</name>
<organism evidence="9">
    <name type="scientific">Anisakis simplex</name>
    <name type="common">Herring worm</name>
    <dbReference type="NCBI Taxonomy" id="6269"/>
    <lineage>
        <taxon>Eukaryota</taxon>
        <taxon>Metazoa</taxon>
        <taxon>Ecdysozoa</taxon>
        <taxon>Nematoda</taxon>
        <taxon>Chromadorea</taxon>
        <taxon>Rhabditida</taxon>
        <taxon>Spirurina</taxon>
        <taxon>Ascaridomorpha</taxon>
        <taxon>Ascaridoidea</taxon>
        <taxon>Anisakidae</taxon>
        <taxon>Anisakis</taxon>
        <taxon>Anisakis simplex complex</taxon>
    </lineage>
</organism>
<keyword evidence="6" id="KW-0012">Acyltransferase</keyword>
<evidence type="ECO:0000256" key="6">
    <source>
        <dbReference type="ARBA" id="ARBA00023315"/>
    </source>
</evidence>
<dbReference type="WBParaSite" id="ASIM_0000367201-mRNA-1">
    <property type="protein sequence ID" value="ASIM_0000367201-mRNA-1"/>
    <property type="gene ID" value="ASIM_0000367201"/>
</dbReference>
<evidence type="ECO:0000256" key="5">
    <source>
        <dbReference type="ARBA" id="ARBA00023242"/>
    </source>
</evidence>
<sequence length="142" mass="16794">MTRSDVKKRLVKKASKMPNPIESLKCEYPTETLSGEPLSFSFMWGTHLDEKLFEWIFNLFVVNMRAFYELSQWGYDEQSKKQELSSTTSRFNFVLYEFLKSPIIFYYSRILFSSFEIQVEEKYQSQGIGSIMISMLESLGRK</sequence>
<evidence type="ECO:0000256" key="4">
    <source>
        <dbReference type="ARBA" id="ARBA00022679"/>
    </source>
</evidence>
<evidence type="ECO:0000313" key="8">
    <source>
        <dbReference type="Proteomes" id="UP000267096"/>
    </source>
</evidence>
<dbReference type="Gene3D" id="3.40.630.30">
    <property type="match status" value="1"/>
</dbReference>
<dbReference type="GO" id="GO:0010485">
    <property type="term" value="F:histone H4 acetyltransferase activity"/>
    <property type="evidence" value="ECO:0007669"/>
    <property type="project" value="InterPro"/>
</dbReference>
<dbReference type="PANTHER" id="PTHR20531">
    <property type="entry name" value="N-ALPHA-ACETYLTRANSFERASE 40"/>
    <property type="match status" value="1"/>
</dbReference>
<reference evidence="7 8" key="2">
    <citation type="submission" date="2018-11" db="EMBL/GenBank/DDBJ databases">
        <authorList>
            <consortium name="Pathogen Informatics"/>
        </authorList>
    </citation>
    <scope>NUCLEOTIDE SEQUENCE [LARGE SCALE GENOMIC DNA]</scope>
</reference>
<reference evidence="9" key="1">
    <citation type="submission" date="2017-02" db="UniProtKB">
        <authorList>
            <consortium name="WormBaseParasite"/>
        </authorList>
    </citation>
    <scope>IDENTIFICATION</scope>
</reference>
<evidence type="ECO:0000256" key="2">
    <source>
        <dbReference type="ARBA" id="ARBA00004496"/>
    </source>
</evidence>
<evidence type="ECO:0000313" key="7">
    <source>
        <dbReference type="EMBL" id="VDK21828.1"/>
    </source>
</evidence>
<dbReference type="GO" id="GO:0043998">
    <property type="term" value="F:histone H2A acetyltransferase activity"/>
    <property type="evidence" value="ECO:0007669"/>
    <property type="project" value="InterPro"/>
</dbReference>
<dbReference type="GO" id="GO:1990189">
    <property type="term" value="F:protein N-terminal-serine acetyltransferase activity"/>
    <property type="evidence" value="ECO:0007669"/>
    <property type="project" value="TreeGrafter"/>
</dbReference>
<dbReference type="GO" id="GO:0005634">
    <property type="term" value="C:nucleus"/>
    <property type="evidence" value="ECO:0007669"/>
    <property type="project" value="UniProtKB-SubCell"/>
</dbReference>
<evidence type="ECO:0000256" key="3">
    <source>
        <dbReference type="ARBA" id="ARBA00022490"/>
    </source>
</evidence>
<keyword evidence="4" id="KW-0808">Transferase</keyword>
<evidence type="ECO:0000313" key="9">
    <source>
        <dbReference type="WBParaSite" id="ASIM_0000367201-mRNA-1"/>
    </source>
</evidence>
<gene>
    <name evidence="7" type="ORF">ASIM_LOCUS3508</name>
</gene>
<evidence type="ECO:0000256" key="1">
    <source>
        <dbReference type="ARBA" id="ARBA00004123"/>
    </source>
</evidence>
<dbReference type="Proteomes" id="UP000267096">
    <property type="component" value="Unassembled WGS sequence"/>
</dbReference>
<keyword evidence="8" id="KW-1185">Reference proteome</keyword>
<accession>A0A0M3J7X4</accession>
<dbReference type="InterPro" id="IPR039949">
    <property type="entry name" value="NAA40"/>
</dbReference>
<keyword evidence="3" id="KW-0963">Cytoplasm</keyword>
<dbReference type="EMBL" id="UYRR01005488">
    <property type="protein sequence ID" value="VDK21828.1"/>
    <property type="molecule type" value="Genomic_DNA"/>
</dbReference>
<keyword evidence="5" id="KW-0539">Nucleus</keyword>
<proteinExistence type="predicted"/>
<comment type="subcellular location">
    <subcellularLocation>
        <location evidence="2">Cytoplasm</location>
    </subcellularLocation>
    <subcellularLocation>
        <location evidence="1">Nucleus</location>
    </subcellularLocation>
</comment>
<protein>
    <submittedName>
        <fullName evidence="9">N-alpha-acetyltransferase 40 (inferred by orthology to a human protein)</fullName>
    </submittedName>
</protein>
<dbReference type="OrthoDB" id="424551at2759"/>
<dbReference type="PANTHER" id="PTHR20531:SF1">
    <property type="entry name" value="N-ALPHA-ACETYLTRANSFERASE 40"/>
    <property type="match status" value="1"/>
</dbReference>
<dbReference type="GO" id="GO:0005737">
    <property type="term" value="C:cytoplasm"/>
    <property type="evidence" value="ECO:0007669"/>
    <property type="project" value="UniProtKB-SubCell"/>
</dbReference>
<dbReference type="AlphaFoldDB" id="A0A0M3J7X4"/>